<protein>
    <submittedName>
        <fullName evidence="2">Uncharacterized protein</fullName>
    </submittedName>
</protein>
<dbReference type="Proteomes" id="UP000266841">
    <property type="component" value="Unassembled WGS sequence"/>
</dbReference>
<gene>
    <name evidence="2" type="ORF">THAOC_02194</name>
</gene>
<feature type="compositionally biased region" description="Low complexity" evidence="1">
    <location>
        <begin position="1"/>
        <end position="13"/>
    </location>
</feature>
<comment type="caution">
    <text evidence="2">The sequence shown here is derived from an EMBL/GenBank/DDBJ whole genome shotgun (WGS) entry which is preliminary data.</text>
</comment>
<name>K0TQH6_THAOC</name>
<organism evidence="2 3">
    <name type="scientific">Thalassiosira oceanica</name>
    <name type="common">Marine diatom</name>
    <dbReference type="NCBI Taxonomy" id="159749"/>
    <lineage>
        <taxon>Eukaryota</taxon>
        <taxon>Sar</taxon>
        <taxon>Stramenopiles</taxon>
        <taxon>Ochrophyta</taxon>
        <taxon>Bacillariophyta</taxon>
        <taxon>Coscinodiscophyceae</taxon>
        <taxon>Thalassiosirophycidae</taxon>
        <taxon>Thalassiosirales</taxon>
        <taxon>Thalassiosiraceae</taxon>
        <taxon>Thalassiosira</taxon>
    </lineage>
</organism>
<keyword evidence="3" id="KW-1185">Reference proteome</keyword>
<dbReference type="EMBL" id="AGNL01002558">
    <property type="protein sequence ID" value="EJK76062.1"/>
    <property type="molecule type" value="Genomic_DNA"/>
</dbReference>
<evidence type="ECO:0000313" key="2">
    <source>
        <dbReference type="EMBL" id="EJK76062.1"/>
    </source>
</evidence>
<accession>K0TQH6</accession>
<feature type="compositionally biased region" description="Polar residues" evidence="1">
    <location>
        <begin position="15"/>
        <end position="28"/>
    </location>
</feature>
<proteinExistence type="predicted"/>
<evidence type="ECO:0000313" key="3">
    <source>
        <dbReference type="Proteomes" id="UP000266841"/>
    </source>
</evidence>
<dbReference type="OrthoDB" id="55491at2759"/>
<sequence>MAPTATGAGKPAPSSLLTNYFPATNAPSSRDIRTGRRNKITGKHDAPPPRSESEAKVRRPDDRKRSKGSRRRKGKMPLPPPQAVCPPSKPRSPSDLDVEDDGAPKKKKTRTNLVGDEAEKMRNAVAEWDALPTLPTGHKRVHPQLGKISRNEFARSKNIKEKQFEKYAHYDPAKRRVISNGVGRRPVIPNDTSDFMADVIVRADRGNQGKTPQEAQADFQNLLPDLKPKQVQNHFNRTFKKRHADKIKPKAVKAQKTTGNRSQCNAAQQYRWHTRTDRAFRFLREKNTGVCRKTGRQFEAVMKHFISGGDESNFLADADGNLKVLAEKGRPKHEKRAGDFRGSLTALRYGFAGGANGPTAFVLAGKRKRAGYSDKWLKEHGCAHGSTIAMNENAFMTTKTWEEITPSIVSGLRSAPYVKENPQWWVLEIFDGFGAHLNSHYALKYRWDHKVISLKEEPDSSSICQAYDKYAAKSDKSVQRINLALLRKIFNEGTIDIIDQWKLLHCAIAAVQFTDKHPKIWINSFIAVNLHPEYRVSFEDWCKRIEPFMQASDNFDLITQNSSIDLYTLLPAFWHGMTPAEKTSVVSVVDRFGEEAWSVACIKTLHEECSIPYNDMGSLQACVHLAQENPSHLQRGLPDDDTQAEVPVAAAGDNDSSDVVAKVEASRKKANHGLRTFQLKPQDLSGTALLDHMIQFRRREYGSKEEEHVICEALDVEIRTKHQRDLMALNYHERIQEQIMGRVGEGTSLDKAAKVRLCNLGLVANHSAFVKNPERLSRLESQLRLQQSIGSIHEIQQQANEASRKKEDAELLAHLHEALPMWRSGARGGNKFKKNHIKAMLVFIFGITPPKSGPGSRKEQWKASLQAADQKEPARIQNYTLPPLPIILPQAPAPAPAQSSSSPPPLPNNNAIWLYTSLDDARQRDGFGPVEKVPQTLLLAEAVLKGVQDIKARGYQDGSTYLNYFSDVLKVPKMDKDFMMELCNKLEDLVKDDNLTMEELTKLAP</sequence>
<dbReference type="AlphaFoldDB" id="K0TQH6"/>
<feature type="compositionally biased region" description="Basic and acidic residues" evidence="1">
    <location>
        <begin position="42"/>
        <end position="64"/>
    </location>
</feature>
<feature type="region of interest" description="Disordered" evidence="1">
    <location>
        <begin position="1"/>
        <end position="117"/>
    </location>
</feature>
<reference evidence="2 3" key="1">
    <citation type="journal article" date="2012" name="Genome Biol.">
        <title>Genome and low-iron response of an oceanic diatom adapted to chronic iron limitation.</title>
        <authorList>
            <person name="Lommer M."/>
            <person name="Specht M."/>
            <person name="Roy A.S."/>
            <person name="Kraemer L."/>
            <person name="Andreson R."/>
            <person name="Gutowska M.A."/>
            <person name="Wolf J."/>
            <person name="Bergner S.V."/>
            <person name="Schilhabel M.B."/>
            <person name="Klostermeier U.C."/>
            <person name="Beiko R.G."/>
            <person name="Rosenstiel P."/>
            <person name="Hippler M."/>
            <person name="Laroche J."/>
        </authorList>
    </citation>
    <scope>NUCLEOTIDE SEQUENCE [LARGE SCALE GENOMIC DNA]</scope>
    <source>
        <strain evidence="2 3">CCMP1005</strain>
    </source>
</reference>
<dbReference type="eggNOG" id="ENOG502SZAI">
    <property type="taxonomic scope" value="Eukaryota"/>
</dbReference>
<feature type="compositionally biased region" description="Basic residues" evidence="1">
    <location>
        <begin position="65"/>
        <end position="75"/>
    </location>
</feature>
<feature type="compositionally biased region" description="Pro residues" evidence="1">
    <location>
        <begin position="77"/>
        <end position="90"/>
    </location>
</feature>
<evidence type="ECO:0000256" key="1">
    <source>
        <dbReference type="SAM" id="MobiDB-lite"/>
    </source>
</evidence>